<gene>
    <name evidence="1" type="ORF">IAA86_05720</name>
</gene>
<reference evidence="1" key="1">
    <citation type="submission" date="2020-10" db="EMBL/GenBank/DDBJ databases">
        <authorList>
            <person name="Gilroy R."/>
        </authorList>
    </citation>
    <scope>NUCLEOTIDE SEQUENCE</scope>
    <source>
        <strain evidence="1">CHK152-2871</strain>
    </source>
</reference>
<dbReference type="Gene3D" id="3.40.640.10">
    <property type="entry name" value="Type I PLP-dependent aspartate aminotransferase-like (Major domain)"/>
    <property type="match status" value="1"/>
</dbReference>
<dbReference type="PANTHER" id="PTHR46658:SF1">
    <property type="entry name" value="CYS OR MET METABOLISM PYRIDOXAL-PHOSPHATE-DEPENDENT ENZYME"/>
    <property type="match status" value="1"/>
</dbReference>
<name>A0A9D1JY97_9BACT</name>
<comment type="caution">
    <text evidence="1">The sequence shown here is derived from an EMBL/GenBank/DDBJ whole genome shotgun (WGS) entry which is preliminary data.</text>
</comment>
<dbReference type="Proteomes" id="UP000886865">
    <property type="component" value="Unassembled WGS sequence"/>
</dbReference>
<evidence type="ECO:0000313" key="2">
    <source>
        <dbReference type="Proteomes" id="UP000886865"/>
    </source>
</evidence>
<organism evidence="1 2">
    <name type="scientific">Candidatus Galligastranaerophilus intestinavium</name>
    <dbReference type="NCBI Taxonomy" id="2840836"/>
    <lineage>
        <taxon>Bacteria</taxon>
        <taxon>Candidatus Galligastranaerophilus</taxon>
    </lineage>
</organism>
<dbReference type="Gene3D" id="3.90.1150.60">
    <property type="entry name" value="Methioning gamme-lyase, C-terminal domain"/>
    <property type="match status" value="1"/>
</dbReference>
<dbReference type="InterPro" id="IPR015424">
    <property type="entry name" value="PyrdxlP-dep_Trfase"/>
</dbReference>
<dbReference type="Pfam" id="PF06838">
    <property type="entry name" value="Met_gamma_lyase"/>
    <property type="match status" value="1"/>
</dbReference>
<dbReference type="InterPro" id="IPR009651">
    <property type="entry name" value="Met_g_lyase_put"/>
</dbReference>
<dbReference type="AlphaFoldDB" id="A0A9D1JY97"/>
<reference evidence="1" key="2">
    <citation type="journal article" date="2021" name="PeerJ">
        <title>Extensive microbial diversity within the chicken gut microbiome revealed by metagenomics and culture.</title>
        <authorList>
            <person name="Gilroy R."/>
            <person name="Ravi A."/>
            <person name="Getino M."/>
            <person name="Pursley I."/>
            <person name="Horton D.L."/>
            <person name="Alikhan N.F."/>
            <person name="Baker D."/>
            <person name="Gharbi K."/>
            <person name="Hall N."/>
            <person name="Watson M."/>
            <person name="Adriaenssens E.M."/>
            <person name="Foster-Nyarko E."/>
            <person name="Jarju S."/>
            <person name="Secka A."/>
            <person name="Antonio M."/>
            <person name="Oren A."/>
            <person name="Chaudhuri R.R."/>
            <person name="La Ragione R."/>
            <person name="Hildebrand F."/>
            <person name="Pallen M.J."/>
        </authorList>
    </citation>
    <scope>NUCLEOTIDE SEQUENCE</scope>
    <source>
        <strain evidence="1">CHK152-2871</strain>
    </source>
</reference>
<dbReference type="SUPFAM" id="SSF53383">
    <property type="entry name" value="PLP-dependent transferases"/>
    <property type="match status" value="1"/>
</dbReference>
<accession>A0A9D1JY97</accession>
<evidence type="ECO:0000313" key="1">
    <source>
        <dbReference type="EMBL" id="HIS74497.1"/>
    </source>
</evidence>
<dbReference type="InterPro" id="IPR015421">
    <property type="entry name" value="PyrdxlP-dep_Trfase_major"/>
</dbReference>
<dbReference type="EMBL" id="DVJQ01000048">
    <property type="protein sequence ID" value="HIS74497.1"/>
    <property type="molecule type" value="Genomic_DNA"/>
</dbReference>
<proteinExistence type="predicted"/>
<dbReference type="PANTHER" id="PTHR46658">
    <property type="entry name" value="CYS OR MET METABOLISM PYRIDOXAL-PHOSPHATE-DEPENDENT ENZYME"/>
    <property type="match status" value="1"/>
</dbReference>
<protein>
    <submittedName>
        <fullName evidence="1">Methionine gamma-lyase family protein</fullName>
    </submittedName>
</protein>
<sequence length="412" mass="45517">MPPAQIIEEAQKEVTKYFEKIDKIRDFNQEKVLRAFQKNKIGEEHFYTVTGYGHDDMGREALDNVFADVFKAQKAIVRPHFVSGTHTLACVLFGILRYQDTLMSVAGKPYDTLDEIIGHSREGDYPQCSLKGHGVDYIEVPLIDDTLVDFGAISRRITPNTKMALIQRSRGYSLRHSISIDEIEQIVLTIKEKNPNTICFVDNCYGEFVEDREPLEVGADIIAGSLIKNPGGGIVEAGGYIAGRADLVEMCANRLTAPGIGTQGGAMFNQTRVMLQGFFMAPSVVSEAHKGARLAAKVFETIGFKTHPRSREDRTDLIQTIKFENPQAQAAFCRALQKYSPVESYLTPIPDGVPGYEDKLIMAGGSFIEGSTLELSADGPVRPPYAVYMQGGLNYAHVKIALKGILEELSEI</sequence>